<accession>A0A645I6A5</accession>
<proteinExistence type="predicted"/>
<name>A0A645I6A5_9ZZZZ</name>
<reference evidence="1" key="1">
    <citation type="submission" date="2019-08" db="EMBL/GenBank/DDBJ databases">
        <authorList>
            <person name="Kucharzyk K."/>
            <person name="Murdoch R.W."/>
            <person name="Higgins S."/>
            <person name="Loffler F."/>
        </authorList>
    </citation>
    <scope>NUCLEOTIDE SEQUENCE</scope>
</reference>
<protein>
    <submittedName>
        <fullName evidence="1">Uncharacterized protein</fullName>
    </submittedName>
</protein>
<organism evidence="1">
    <name type="scientific">bioreactor metagenome</name>
    <dbReference type="NCBI Taxonomy" id="1076179"/>
    <lineage>
        <taxon>unclassified sequences</taxon>
        <taxon>metagenomes</taxon>
        <taxon>ecological metagenomes</taxon>
    </lineage>
</organism>
<comment type="caution">
    <text evidence="1">The sequence shown here is derived from an EMBL/GenBank/DDBJ whole genome shotgun (WGS) entry which is preliminary data.</text>
</comment>
<evidence type="ECO:0000313" key="1">
    <source>
        <dbReference type="EMBL" id="MPN43924.1"/>
    </source>
</evidence>
<gene>
    <name evidence="1" type="ORF">SDC9_191485</name>
</gene>
<dbReference type="AlphaFoldDB" id="A0A645I6A5"/>
<dbReference type="EMBL" id="VSSQ01102655">
    <property type="protein sequence ID" value="MPN43924.1"/>
    <property type="molecule type" value="Genomic_DNA"/>
</dbReference>
<sequence length="40" mass="4388">MPRAIREPNSVDWAKVPCNEASPVVMVNISGFVEDTSGQR</sequence>